<dbReference type="InterPro" id="IPR027392">
    <property type="entry name" value="TF_Znf"/>
</dbReference>
<comment type="caution">
    <text evidence="3">The sequence shown here is derived from an EMBL/GenBank/DDBJ whole genome shotgun (WGS) entry which is preliminary data.</text>
</comment>
<evidence type="ECO:0000313" key="3">
    <source>
        <dbReference type="EMBL" id="GAA3727259.1"/>
    </source>
</evidence>
<dbReference type="Proteomes" id="UP001500908">
    <property type="component" value="Unassembled WGS sequence"/>
</dbReference>
<proteinExistence type="predicted"/>
<name>A0ABP7F0P1_9ACTN</name>
<accession>A0ABP7F0P1</accession>
<evidence type="ECO:0000313" key="4">
    <source>
        <dbReference type="Proteomes" id="UP001500908"/>
    </source>
</evidence>
<reference evidence="4" key="1">
    <citation type="journal article" date="2019" name="Int. J. Syst. Evol. Microbiol.">
        <title>The Global Catalogue of Microorganisms (GCM) 10K type strain sequencing project: providing services to taxonomists for standard genome sequencing and annotation.</title>
        <authorList>
            <consortium name="The Broad Institute Genomics Platform"/>
            <consortium name="The Broad Institute Genome Sequencing Center for Infectious Disease"/>
            <person name="Wu L."/>
            <person name="Ma J."/>
        </authorList>
    </citation>
    <scope>NUCLEOTIDE SEQUENCE [LARGE SCALE GENOMIC DNA]</scope>
    <source>
        <strain evidence="4">JCM 17137</strain>
    </source>
</reference>
<keyword evidence="4" id="KW-1185">Reference proteome</keyword>
<feature type="region of interest" description="Disordered" evidence="1">
    <location>
        <begin position="70"/>
        <end position="97"/>
    </location>
</feature>
<sequence>MNRWNRRGRCDIQVAMSDVKCPKCPGTLARQNLVGVTIDQCDSCRGIFLDRGELEELLEAEHRWSRGHKTEYTGGRRRRATDEEDAYESTDYHGERRRRQASFLAEIFD</sequence>
<evidence type="ECO:0000256" key="1">
    <source>
        <dbReference type="SAM" id="MobiDB-lite"/>
    </source>
</evidence>
<organism evidence="3 4">
    <name type="scientific">Salinactinospora qingdaonensis</name>
    <dbReference type="NCBI Taxonomy" id="702744"/>
    <lineage>
        <taxon>Bacteria</taxon>
        <taxon>Bacillati</taxon>
        <taxon>Actinomycetota</taxon>
        <taxon>Actinomycetes</taxon>
        <taxon>Streptosporangiales</taxon>
        <taxon>Nocardiopsidaceae</taxon>
        <taxon>Salinactinospora</taxon>
    </lineage>
</organism>
<dbReference type="EMBL" id="BAABDD010000002">
    <property type="protein sequence ID" value="GAA3727259.1"/>
    <property type="molecule type" value="Genomic_DNA"/>
</dbReference>
<gene>
    <name evidence="3" type="ORF">GCM10022402_04900</name>
</gene>
<feature type="domain" description="Transcription factor zinc-finger" evidence="2">
    <location>
        <begin position="20"/>
        <end position="60"/>
    </location>
</feature>
<evidence type="ECO:0000259" key="2">
    <source>
        <dbReference type="Pfam" id="PF13453"/>
    </source>
</evidence>
<dbReference type="Pfam" id="PF13453">
    <property type="entry name" value="Zn_ribbon_TFIIB"/>
    <property type="match status" value="1"/>
</dbReference>
<protein>
    <submittedName>
        <fullName evidence="3">Zf-TFIIB domain-containing protein</fullName>
    </submittedName>
</protein>